<dbReference type="AlphaFoldDB" id="A0A7L4ZSQ0"/>
<evidence type="ECO:0000313" key="1">
    <source>
        <dbReference type="EMBL" id="QHI39076.1"/>
    </source>
</evidence>
<proteinExistence type="predicted"/>
<dbReference type="Proteomes" id="UP000464657">
    <property type="component" value="Chromosome"/>
</dbReference>
<gene>
    <name evidence="1" type="ORF">IMCC3317_44770</name>
</gene>
<dbReference type="EMBL" id="CP019288">
    <property type="protein sequence ID" value="QHI39076.1"/>
    <property type="molecule type" value="Genomic_DNA"/>
</dbReference>
<keyword evidence="2" id="KW-1185">Reference proteome</keyword>
<organism evidence="1 2">
    <name type="scientific">Kordia antarctica</name>
    <dbReference type="NCBI Taxonomy" id="1218801"/>
    <lineage>
        <taxon>Bacteria</taxon>
        <taxon>Pseudomonadati</taxon>
        <taxon>Bacteroidota</taxon>
        <taxon>Flavobacteriia</taxon>
        <taxon>Flavobacteriales</taxon>
        <taxon>Flavobacteriaceae</taxon>
        <taxon>Kordia</taxon>
    </lineage>
</organism>
<name>A0A7L4ZSQ0_9FLAO</name>
<protein>
    <submittedName>
        <fullName evidence="1">Uncharacterized protein</fullName>
    </submittedName>
</protein>
<sequence>MFQLYKSRDLESKKERENINTQFTINEIGSAKG</sequence>
<evidence type="ECO:0000313" key="2">
    <source>
        <dbReference type="Proteomes" id="UP000464657"/>
    </source>
</evidence>
<dbReference type="KEGG" id="kan:IMCC3317_44770"/>
<reference evidence="1 2" key="1">
    <citation type="journal article" date="2013" name="Int. J. Syst. Evol. Microbiol.">
        <title>Kordia antarctica sp. nov., isolated from Antarctic seawater.</title>
        <authorList>
            <person name="Baek K."/>
            <person name="Choi A."/>
            <person name="Kang I."/>
            <person name="Lee K."/>
            <person name="Cho J.C."/>
        </authorList>
    </citation>
    <scope>NUCLEOTIDE SEQUENCE [LARGE SCALE GENOMIC DNA]</scope>
    <source>
        <strain evidence="1 2">IMCC3317</strain>
    </source>
</reference>
<accession>A0A7L4ZSQ0</accession>